<evidence type="ECO:0000256" key="1">
    <source>
        <dbReference type="SAM" id="Phobius"/>
    </source>
</evidence>
<feature type="transmembrane region" description="Helical" evidence="1">
    <location>
        <begin position="128"/>
        <end position="150"/>
    </location>
</feature>
<dbReference type="EMBL" id="CP163441">
    <property type="protein sequence ID" value="XDQ48479.1"/>
    <property type="molecule type" value="Genomic_DNA"/>
</dbReference>
<evidence type="ECO:0000313" key="2">
    <source>
        <dbReference type="EMBL" id="XDQ48479.1"/>
    </source>
</evidence>
<dbReference type="RefSeq" id="WP_369227262.1">
    <property type="nucleotide sequence ID" value="NZ_CP163441.1"/>
</dbReference>
<feature type="transmembrane region" description="Helical" evidence="1">
    <location>
        <begin position="58"/>
        <end position="79"/>
    </location>
</feature>
<keyword evidence="1" id="KW-1133">Transmembrane helix</keyword>
<feature type="transmembrane region" description="Helical" evidence="1">
    <location>
        <begin position="100"/>
        <end position="122"/>
    </location>
</feature>
<dbReference type="InterPro" id="IPR045382">
    <property type="entry name" value="DUF6529"/>
</dbReference>
<dbReference type="Pfam" id="PF20139">
    <property type="entry name" value="DUF6529"/>
    <property type="match status" value="1"/>
</dbReference>
<accession>A0AB39R0Q7</accession>
<keyword evidence="1" id="KW-0472">Membrane</keyword>
<dbReference type="AlphaFoldDB" id="A0AB39R0Q7"/>
<reference evidence="2" key="1">
    <citation type="submission" date="2024-07" db="EMBL/GenBank/DDBJ databases">
        <authorList>
            <person name="Yu S.T."/>
        </authorList>
    </citation>
    <scope>NUCLEOTIDE SEQUENCE</scope>
    <source>
        <strain evidence="2">R39</strain>
    </source>
</reference>
<gene>
    <name evidence="2" type="ORF">AB5J52_42945</name>
</gene>
<proteinExistence type="predicted"/>
<sequence>MTGHTGARMRRPTRKSAGFLAALLPVAVSVGVYAFGRTHTPDYTSGLFGQHGVGVYELKARLGSALMALAVVQLLLGLWMYRRLPGAGAAPHRVHPAHRLIGLLAFLLSLPISYHCITAYGVEFTSSRVAVHSITGCVLYGAFVAKVLVVHSRRLPGWALPAAGGALVAAIALMWYTAALWFFTGSAPGFW</sequence>
<protein>
    <submittedName>
        <fullName evidence="2">DUF6529 family protein</fullName>
    </submittedName>
</protein>
<name>A0AB39R0Q7_9ACTN</name>
<feature type="transmembrane region" description="Helical" evidence="1">
    <location>
        <begin position="162"/>
        <end position="183"/>
    </location>
</feature>
<keyword evidence="1" id="KW-0812">Transmembrane</keyword>
<organism evidence="2">
    <name type="scientific">Streptomyces sp. R39</name>
    <dbReference type="NCBI Taxonomy" id="3238631"/>
    <lineage>
        <taxon>Bacteria</taxon>
        <taxon>Bacillati</taxon>
        <taxon>Actinomycetota</taxon>
        <taxon>Actinomycetes</taxon>
        <taxon>Kitasatosporales</taxon>
        <taxon>Streptomycetaceae</taxon>
        <taxon>Streptomyces</taxon>
    </lineage>
</organism>